<keyword evidence="1" id="KW-1133">Transmembrane helix</keyword>
<dbReference type="GeneID" id="66619186"/>
<reference evidence="2" key="1">
    <citation type="submission" date="2021-03" db="EMBL/GenBank/DDBJ databases">
        <title>Characterization of a novel Integrative Conjugative Element in Glaesserella parasuis.</title>
        <authorList>
            <person name="Hu G."/>
            <person name="Sun H."/>
        </authorList>
    </citation>
    <scope>NUCLEOTIDE SEQUENCE</scope>
    <source>
        <strain evidence="2">GHP1807</strain>
    </source>
</reference>
<evidence type="ECO:0000313" key="2">
    <source>
        <dbReference type="EMBL" id="QSX17501.1"/>
    </source>
</evidence>
<dbReference type="AlphaFoldDB" id="A0AAX1M661"/>
<dbReference type="EMBL" id="CP071491">
    <property type="protein sequence ID" value="QSX17501.1"/>
    <property type="molecule type" value="Genomic_DNA"/>
</dbReference>
<protein>
    <submittedName>
        <fullName evidence="2">Uncharacterized protein</fullName>
    </submittedName>
</protein>
<keyword evidence="1" id="KW-0472">Membrane</keyword>
<feature type="transmembrane region" description="Helical" evidence="1">
    <location>
        <begin position="12"/>
        <end position="29"/>
    </location>
</feature>
<sequence>MKTFENVTKAVIAVGMIAFTGWIIISLYIPALSYLHSDMGLLALILGFVVATLFTVLVWGFVGMGFSYILTAFGVILGAIIEGISTLIEHHKRV</sequence>
<dbReference type="Proteomes" id="UP000662736">
    <property type="component" value="Chromosome"/>
</dbReference>
<keyword evidence="1" id="KW-0812">Transmembrane</keyword>
<feature type="transmembrane region" description="Helical" evidence="1">
    <location>
        <begin position="41"/>
        <end position="62"/>
    </location>
</feature>
<proteinExistence type="predicted"/>
<evidence type="ECO:0000256" key="1">
    <source>
        <dbReference type="SAM" id="Phobius"/>
    </source>
</evidence>
<gene>
    <name evidence="2" type="ORF">J1G54_02825</name>
</gene>
<dbReference type="RefSeq" id="WP_012621993.1">
    <property type="nucleotide sequence ID" value="NZ_CP024412.1"/>
</dbReference>
<feature type="transmembrane region" description="Helical" evidence="1">
    <location>
        <begin position="68"/>
        <end position="88"/>
    </location>
</feature>
<accession>A0AAX1M661</accession>
<organism evidence="2 3">
    <name type="scientific">Glaesserella parasuis</name>
    <name type="common">Haemophilus parasuis</name>
    <dbReference type="NCBI Taxonomy" id="738"/>
    <lineage>
        <taxon>Bacteria</taxon>
        <taxon>Pseudomonadati</taxon>
        <taxon>Pseudomonadota</taxon>
        <taxon>Gammaproteobacteria</taxon>
        <taxon>Pasteurellales</taxon>
        <taxon>Pasteurellaceae</taxon>
        <taxon>Glaesserella</taxon>
    </lineage>
</organism>
<name>A0AAX1M661_GLAPU</name>
<evidence type="ECO:0000313" key="3">
    <source>
        <dbReference type="Proteomes" id="UP000662736"/>
    </source>
</evidence>